<dbReference type="EMBL" id="MKVH01000008">
    <property type="protein sequence ID" value="OJX59916.1"/>
    <property type="molecule type" value="Genomic_DNA"/>
</dbReference>
<accession>A0A1M3L3J6</accession>
<name>A0A1M3L3J6_9BACT</name>
<reference evidence="1 2" key="1">
    <citation type="submission" date="2016-09" db="EMBL/GenBank/DDBJ databases">
        <title>Genome-resolved meta-omics ties microbial dynamics to process performance in biotechnology for thiocyanate degradation.</title>
        <authorList>
            <person name="Kantor R.S."/>
            <person name="Huddy R.J."/>
            <person name="Iyer R."/>
            <person name="Thomas B.C."/>
            <person name="Brown C.T."/>
            <person name="Anantharaman K."/>
            <person name="Tringe S."/>
            <person name="Hettich R.L."/>
            <person name="Harrison S.T."/>
            <person name="Banfield J.F."/>
        </authorList>
    </citation>
    <scope>NUCLEOTIDE SEQUENCE [LARGE SCALE GENOMIC DNA]</scope>
    <source>
        <strain evidence="1">59-99</strain>
    </source>
</reference>
<evidence type="ECO:0008006" key="3">
    <source>
        <dbReference type="Google" id="ProtNLM"/>
    </source>
</evidence>
<proteinExistence type="predicted"/>
<dbReference type="InterPro" id="IPR015943">
    <property type="entry name" value="WD40/YVTN_repeat-like_dom_sf"/>
</dbReference>
<dbReference type="Gene3D" id="2.130.10.10">
    <property type="entry name" value="YVTN repeat-like/Quinoprotein amine dehydrogenase"/>
    <property type="match status" value="2"/>
</dbReference>
<evidence type="ECO:0000313" key="2">
    <source>
        <dbReference type="Proteomes" id="UP000184233"/>
    </source>
</evidence>
<comment type="caution">
    <text evidence="1">The sequence shown here is derived from an EMBL/GenBank/DDBJ whole genome shotgun (WGS) entry which is preliminary data.</text>
</comment>
<gene>
    <name evidence="1" type="ORF">BGO89_07910</name>
</gene>
<protein>
    <recommendedName>
        <fullName evidence="3">Photosynthesis system II assembly factor Ycf48/Hcf136-like domain-containing protein</fullName>
    </recommendedName>
</protein>
<sequence>MRFVFWFLVLVVLLGPNKIHLDAQITRDGEKGFLDVEMLKPVGQQAVLSMVKCGPSWIAGGNMDILRSDDGCQTWVNMASSLPQKYIVGAVRSGSAIIATGGTGGVFLTEDEGLTWKKLPQSGAGQPHRLHSAKGILYALSGDSGMYVSVDRGATWTPHKVCRERYRDLRVNDDRGWTLDDSLKVACWSPEWSMLGFDTIPGTVRSPLLGASSSWCAVVADSALFLIDTSGTIRRTVVLPSKGWSTICVSGTDVYLSKQRGSIVRVAVADGSVNDVSLGALDKERVTALEWYKGGLYVGLREGAGGLHRWDSATDTWRRIHPSVMPSSTGQEITMLAVSGGRLYVGSREDGLYELDTATSIMKALNETLGQVLAHQVVPFGRGFVIASRIKGLLAIDSCDGSLRFFARNLPHGSEYSVAAMDDKLLVSIMNAGVWMSADSGRTWTRRSEPYEKAIINRLETRGKSIYACSVNGLWSTNDLGATWINEGAELAGEDVEWTVTNGRSTYAGTRTTTWLRIGNKPWKECRTHLIRLGPDRFSTMSFVGKTVYGMANTTIYRSTNDGRTWTEMELVDVGPIRHSFVADGFLFITTDRGAVMRAPVH</sequence>
<dbReference type="SUPFAM" id="SSF110296">
    <property type="entry name" value="Oligoxyloglucan reducing end-specific cellobiohydrolase"/>
    <property type="match status" value="2"/>
</dbReference>
<evidence type="ECO:0000313" key="1">
    <source>
        <dbReference type="EMBL" id="OJX59916.1"/>
    </source>
</evidence>
<dbReference type="Gene3D" id="2.40.128.630">
    <property type="match status" value="1"/>
</dbReference>
<dbReference type="AlphaFoldDB" id="A0A1M3L3J6"/>
<dbReference type="Proteomes" id="UP000184233">
    <property type="component" value="Unassembled WGS sequence"/>
</dbReference>
<organism evidence="1 2">
    <name type="scientific">Candidatus Kapaibacterium thiocyanatum</name>
    <dbReference type="NCBI Taxonomy" id="1895771"/>
    <lineage>
        <taxon>Bacteria</taxon>
        <taxon>Pseudomonadati</taxon>
        <taxon>Candidatus Kapaibacteriota</taxon>
        <taxon>Candidatus Kapaibacteriia</taxon>
        <taxon>Candidatus Kapaibacteriales</taxon>
        <taxon>Candidatus Kapaibacteriaceae</taxon>
        <taxon>Candidatus Kapaibacterium</taxon>
    </lineage>
</organism>